<keyword evidence="1" id="KW-0732">Signal</keyword>
<evidence type="ECO:0000313" key="2">
    <source>
        <dbReference type="EMBL" id="MBW64097.1"/>
    </source>
</evidence>
<proteinExistence type="predicted"/>
<feature type="signal peptide" evidence="1">
    <location>
        <begin position="1"/>
        <end position="20"/>
    </location>
</feature>
<dbReference type="AlphaFoldDB" id="A0A2M4CFH5"/>
<dbReference type="EMBL" id="GGFJ01014956">
    <property type="protein sequence ID" value="MBW64097.1"/>
    <property type="molecule type" value="Transcribed_RNA"/>
</dbReference>
<name>A0A2M4CFH5_9DIPT</name>
<reference evidence="2" key="1">
    <citation type="submission" date="2018-01" db="EMBL/GenBank/DDBJ databases">
        <title>An insight into the sialome of Amazonian anophelines.</title>
        <authorList>
            <person name="Ribeiro J.M."/>
            <person name="Scarpassa V."/>
            <person name="Calvo E."/>
        </authorList>
    </citation>
    <scope>NUCLEOTIDE SEQUENCE</scope>
    <source>
        <tissue evidence="2">Salivary glands</tissue>
    </source>
</reference>
<organism evidence="2">
    <name type="scientific">Anopheles marajoara</name>
    <dbReference type="NCBI Taxonomy" id="58244"/>
    <lineage>
        <taxon>Eukaryota</taxon>
        <taxon>Metazoa</taxon>
        <taxon>Ecdysozoa</taxon>
        <taxon>Arthropoda</taxon>
        <taxon>Hexapoda</taxon>
        <taxon>Insecta</taxon>
        <taxon>Pterygota</taxon>
        <taxon>Neoptera</taxon>
        <taxon>Endopterygota</taxon>
        <taxon>Diptera</taxon>
        <taxon>Nematocera</taxon>
        <taxon>Culicoidea</taxon>
        <taxon>Culicidae</taxon>
        <taxon>Anophelinae</taxon>
        <taxon>Anopheles</taxon>
    </lineage>
</organism>
<evidence type="ECO:0000256" key="1">
    <source>
        <dbReference type="SAM" id="SignalP"/>
    </source>
</evidence>
<sequence length="66" mass="7506">MYSHISRVLTLLCVPGWIRGGFPRETPTWESLPQKVLMVSTQLSASLEVVMPNIDRHKLTIVGRCR</sequence>
<feature type="chain" id="PRO_5014973403" evidence="1">
    <location>
        <begin position="21"/>
        <end position="66"/>
    </location>
</feature>
<accession>A0A2M4CFH5</accession>
<protein>
    <submittedName>
        <fullName evidence="2">Putative secreted protein</fullName>
    </submittedName>
</protein>